<dbReference type="InterPro" id="IPR016035">
    <property type="entry name" value="Acyl_Trfase/lysoPLipase"/>
</dbReference>
<dbReference type="InterPro" id="IPR013968">
    <property type="entry name" value="PKS_KR"/>
</dbReference>
<evidence type="ECO:0000259" key="8">
    <source>
        <dbReference type="PROSITE" id="PS50075"/>
    </source>
</evidence>
<dbReference type="SMART" id="SM00826">
    <property type="entry name" value="PKS_DH"/>
    <property type="match status" value="1"/>
</dbReference>
<dbReference type="InterPro" id="IPR049551">
    <property type="entry name" value="PKS_DH_C"/>
</dbReference>
<dbReference type="SMART" id="SM00824">
    <property type="entry name" value="PKS_TE"/>
    <property type="match status" value="1"/>
</dbReference>
<dbReference type="Gene3D" id="3.30.70.3290">
    <property type="match status" value="1"/>
</dbReference>
<dbReference type="Pfam" id="PF14765">
    <property type="entry name" value="PS-DH"/>
    <property type="match status" value="1"/>
</dbReference>
<accession>A0A0P0Z2P2</accession>
<dbReference type="Pfam" id="PF00698">
    <property type="entry name" value="Acyl_transf_1"/>
    <property type="match status" value="1"/>
</dbReference>
<dbReference type="OrthoDB" id="9778690at2"/>
<dbReference type="InterPro" id="IPR001227">
    <property type="entry name" value="Ac_transferase_dom_sf"/>
</dbReference>
<keyword evidence="4" id="KW-0276">Fatty acid metabolism</keyword>
<dbReference type="InterPro" id="IPR009081">
    <property type="entry name" value="PP-bd_ACP"/>
</dbReference>
<dbReference type="GO" id="GO:0031177">
    <property type="term" value="F:phosphopantetheine binding"/>
    <property type="evidence" value="ECO:0007669"/>
    <property type="project" value="InterPro"/>
</dbReference>
<feature type="active site" description="Proton donor; for dehydratase activity" evidence="7">
    <location>
        <position position="1593"/>
    </location>
</feature>
<evidence type="ECO:0000256" key="2">
    <source>
        <dbReference type="ARBA" id="ARBA00022553"/>
    </source>
</evidence>
<dbReference type="SMART" id="SM00825">
    <property type="entry name" value="PKS_KS"/>
    <property type="match status" value="1"/>
</dbReference>
<dbReference type="InterPro" id="IPR049900">
    <property type="entry name" value="PKS_mFAS_DH"/>
</dbReference>
<name>A0A0P0Z2P2_9HYPH</name>
<organism evidence="11">
    <name type="scientific">Aureimonas frigidaquae</name>
    <dbReference type="NCBI Taxonomy" id="424757"/>
    <lineage>
        <taxon>Bacteria</taxon>
        <taxon>Pseudomonadati</taxon>
        <taxon>Pseudomonadota</taxon>
        <taxon>Alphaproteobacteria</taxon>
        <taxon>Hyphomicrobiales</taxon>
        <taxon>Aurantimonadaceae</taxon>
        <taxon>Aureimonas</taxon>
    </lineage>
</organism>
<dbReference type="GO" id="GO:0005886">
    <property type="term" value="C:plasma membrane"/>
    <property type="evidence" value="ECO:0007669"/>
    <property type="project" value="TreeGrafter"/>
</dbReference>
<dbReference type="InterPro" id="IPR020806">
    <property type="entry name" value="PKS_PP-bd"/>
</dbReference>
<dbReference type="PROSITE" id="PS50075">
    <property type="entry name" value="CARRIER"/>
    <property type="match status" value="1"/>
</dbReference>
<feature type="region of interest" description="N-terminal hotdog fold" evidence="7">
    <location>
        <begin position="1393"/>
        <end position="1519"/>
    </location>
</feature>
<keyword evidence="3" id="KW-0808">Transferase</keyword>
<evidence type="ECO:0000256" key="1">
    <source>
        <dbReference type="ARBA" id="ARBA00022450"/>
    </source>
</evidence>
<dbReference type="Pfam" id="PF21089">
    <property type="entry name" value="PKS_DH_N"/>
    <property type="match status" value="1"/>
</dbReference>
<dbReference type="InterPro" id="IPR036736">
    <property type="entry name" value="ACP-like_sf"/>
</dbReference>
<evidence type="ECO:0000259" key="9">
    <source>
        <dbReference type="PROSITE" id="PS52004"/>
    </source>
</evidence>
<evidence type="ECO:0000259" key="10">
    <source>
        <dbReference type="PROSITE" id="PS52019"/>
    </source>
</evidence>
<dbReference type="GO" id="GO:0004312">
    <property type="term" value="F:fatty acid synthase activity"/>
    <property type="evidence" value="ECO:0007669"/>
    <property type="project" value="TreeGrafter"/>
</dbReference>
<dbReference type="Gene3D" id="3.10.129.110">
    <property type="entry name" value="Polyketide synthase dehydratase"/>
    <property type="match status" value="1"/>
</dbReference>
<dbReference type="CDD" id="cd00833">
    <property type="entry name" value="PKS"/>
    <property type="match status" value="1"/>
</dbReference>
<reference evidence="11" key="1">
    <citation type="journal article" date="2015" name="Proc. Natl. Acad. Sci. U.S.A.">
        <title>Bacterial clade with the ribosomal RNA operon on a small plasmid rather than the chromosome.</title>
        <authorList>
            <person name="Anda M."/>
            <person name="Ohtsubo Y."/>
            <person name="Okubo T."/>
            <person name="Sugawara M."/>
            <person name="Nagata Y."/>
            <person name="Tsuda M."/>
            <person name="Minamisawa K."/>
            <person name="Mitsui H."/>
        </authorList>
    </citation>
    <scope>NUCLEOTIDE SEQUENCE</scope>
    <source>
        <strain evidence="11">JCM 14755</strain>
    </source>
</reference>
<dbReference type="InterPro" id="IPR049552">
    <property type="entry name" value="PKS_DH_N"/>
</dbReference>
<dbReference type="Pfam" id="PF08659">
    <property type="entry name" value="KR"/>
    <property type="match status" value="1"/>
</dbReference>
<dbReference type="PANTHER" id="PTHR43775">
    <property type="entry name" value="FATTY ACID SYNTHASE"/>
    <property type="match status" value="1"/>
</dbReference>
<dbReference type="GO" id="GO:0005737">
    <property type="term" value="C:cytoplasm"/>
    <property type="evidence" value="ECO:0007669"/>
    <property type="project" value="TreeGrafter"/>
</dbReference>
<evidence type="ECO:0000256" key="7">
    <source>
        <dbReference type="PROSITE-ProRule" id="PRU01363"/>
    </source>
</evidence>
<dbReference type="InterPro" id="IPR014043">
    <property type="entry name" value="Acyl_transferase_dom"/>
</dbReference>
<dbReference type="SUPFAM" id="SSF52151">
    <property type="entry name" value="FabD/lysophospholipase-like"/>
    <property type="match status" value="1"/>
</dbReference>
<dbReference type="InterPro" id="IPR020841">
    <property type="entry name" value="PKS_Beta-ketoAc_synthase_dom"/>
</dbReference>
<dbReference type="GO" id="GO:0004315">
    <property type="term" value="F:3-oxoacyl-[acyl-carrier-protein] synthase activity"/>
    <property type="evidence" value="ECO:0007669"/>
    <property type="project" value="InterPro"/>
</dbReference>
<dbReference type="InterPro" id="IPR014030">
    <property type="entry name" value="Ketoacyl_synth_N"/>
</dbReference>
<dbReference type="InterPro" id="IPR001031">
    <property type="entry name" value="Thioesterase"/>
</dbReference>
<dbReference type="PROSITE" id="PS52019">
    <property type="entry name" value="PKS_MFAS_DH"/>
    <property type="match status" value="1"/>
</dbReference>
<dbReference type="Gene3D" id="3.40.50.720">
    <property type="entry name" value="NAD(P)-binding Rossmann-like Domain"/>
    <property type="match status" value="1"/>
</dbReference>
<feature type="domain" description="Ketosynthase family 3 (KS3)" evidence="9">
    <location>
        <begin position="8"/>
        <end position="436"/>
    </location>
</feature>
<dbReference type="GO" id="GO:0071770">
    <property type="term" value="P:DIM/DIP cell wall layer assembly"/>
    <property type="evidence" value="ECO:0007669"/>
    <property type="project" value="TreeGrafter"/>
</dbReference>
<evidence type="ECO:0000256" key="3">
    <source>
        <dbReference type="ARBA" id="ARBA00022679"/>
    </source>
</evidence>
<evidence type="ECO:0000256" key="4">
    <source>
        <dbReference type="ARBA" id="ARBA00022832"/>
    </source>
</evidence>
<dbReference type="InterPro" id="IPR049490">
    <property type="entry name" value="C883_1060-like_KR_N"/>
</dbReference>
<dbReference type="FunFam" id="3.40.47.10:FF:000042">
    <property type="entry name" value="Polyketide synthase Pks13"/>
    <property type="match status" value="1"/>
</dbReference>
<feature type="region of interest" description="C-terminal hotdog fold" evidence="7">
    <location>
        <begin position="1532"/>
        <end position="1679"/>
    </location>
</feature>
<dbReference type="Gene3D" id="3.40.47.10">
    <property type="match status" value="1"/>
</dbReference>
<proteinExistence type="predicted"/>
<keyword evidence="2" id="KW-0597">Phosphoprotein</keyword>
<dbReference type="CDD" id="cd08953">
    <property type="entry name" value="KR_2_SDR_x"/>
    <property type="match status" value="1"/>
</dbReference>
<dbReference type="GO" id="GO:0006633">
    <property type="term" value="P:fatty acid biosynthetic process"/>
    <property type="evidence" value="ECO:0007669"/>
    <property type="project" value="InterPro"/>
</dbReference>
<dbReference type="Pfam" id="PF22621">
    <property type="entry name" value="CurL-like_PKS_C"/>
    <property type="match status" value="1"/>
</dbReference>
<dbReference type="InterPro" id="IPR018201">
    <property type="entry name" value="Ketoacyl_synth_AS"/>
</dbReference>
<keyword evidence="5" id="KW-0443">Lipid metabolism</keyword>
<evidence type="ECO:0000256" key="6">
    <source>
        <dbReference type="ARBA" id="ARBA00023268"/>
    </source>
</evidence>
<feature type="active site" description="Proton acceptor; for dehydratase activity" evidence="7">
    <location>
        <position position="1428"/>
    </location>
</feature>
<dbReference type="InterPro" id="IPR014031">
    <property type="entry name" value="Ketoacyl_synth_C"/>
</dbReference>
<dbReference type="Pfam" id="PF00109">
    <property type="entry name" value="ketoacyl-synt"/>
    <property type="match status" value="1"/>
</dbReference>
<dbReference type="InterPro" id="IPR042104">
    <property type="entry name" value="PKS_dehydratase_sf"/>
</dbReference>
<keyword evidence="6" id="KW-0511">Multifunctional enzyme</keyword>
<evidence type="ECO:0000313" key="11">
    <source>
        <dbReference type="EMBL" id="BAT28243.1"/>
    </source>
</evidence>
<dbReference type="SMART" id="SM00822">
    <property type="entry name" value="PKS_KR"/>
    <property type="match status" value="1"/>
</dbReference>
<feature type="domain" description="Carrier" evidence="8">
    <location>
        <begin position="1771"/>
        <end position="1846"/>
    </location>
</feature>
<dbReference type="Pfam" id="PF00975">
    <property type="entry name" value="Thioesterase"/>
    <property type="match status" value="1"/>
</dbReference>
<sequence length="2152" mass="233112">MVDEEISPNDIAIVGMALRVPGARDVSTFWKNLCTGVESVRSLSAEELAEAGESAERMHHPNYVARTADLEGMEMFDADFFGLSPKEAAIMDPQHRQFLECAWEAMEDAGRTPGTSTGPVGVFAGCGMGSYFYFNVCSNRQLVDETGMFLLRHTGNDKDFLSTRASFTFDLRGPSVNVQTACSTSLVAVHYACQSLMSGECDMALAGGVTIELPHRRGYVFQDGEILSPDGHCRAFDHRAAGTVFGSGVGIVALRRLSDALADGDIIHAVIKASALNNDGGTKAGYLAPSVSGQAEAIVEAQVLSGLPVDTIGYVECHGTGTYLGDPIEVEALTQAFRQGTDKTGFCRIGSVKTNIGHLDTAAGVVGLIKTALSVKHGQIPPSLNYERPNPSIPFDTSPFVVNDRLSDWPKLGGPRRAAINSLGVGGTNAHLILEQAPASANHGGRPASAENDNVPRLLVFSAKSRKALDGAVERLAARLGADSSLSLADAAFTLGTGRKSFEHRRVVAVRGRQDAISVLSDPESRRPQTHTALDTSAGAVFMFPGGGAQHAGMAARLYAEDSAFRATVEEGLAALAPDAAREIRAAWLDAALGDPAAARTMLKPSVQLPAILIIEIAVSRHLMAHGIRPAALIGHSMGENAAACIAGVFSYADAVRLVRLRGELFDTIAPGGMLSVPMDPAALRACLPAELDLASVNAPQFCVVSGRNEDLERFRETLRQQGVDAARVPIDIAAHSRMLDVILPRFEAFLRSIRLSAPRIPIMSNLTGTWLADSEATDPTYWCRHLRSTVEFARGMAALSEERTRIYIEVGPGRALSSLAKAQGSIDANLIINALPHADEGADDRLSLMTALGRAWATGLAGTYAPLWSMPGARRASLPTYAFQHRRYFIEAAAPERSDADTTPLLRRDDIADWGWRPVFKRSIADIESDLVTEPRFFLVFLDETGTGAALVERLRAEGHRVASVRQGDNFARRAKDDYVLCPEGGRPGYDALFSGLAADGELPSEILHLWLLTDRETHRAGSSFFHRNQECGFYSLLHLAQAMADAGLGAPLHVTVATNGMMRVGDEALPYPEKATILGPCQVLPQEMPGVTVRVVDCDLPLASDHPQDRRRLFKRSSAVAQPRPVDTVRHLWDELMSAPATERVAYRKGERWTAGHGRLKLPSTGEVPFREGGSYVFTGGHGDLALALGNELARRYRADITLIGRRSLPPRGEWAALRRALPRGDRTRRVIEGVEAIEALGSRVLVLTADVGNQEAMSAAIADVKRSFGRIDGVFHTAGLVKDDLIPLKTEMEAEEVMAPKVHGTEVLAACLDAETIDFLVLFSSTSTDTAPAGQVDYVAANAYLNAFAESCRGRPGRRTLAVHWGVWDETGLAARAMGRQGHEASREGGPALGPIFTHWVADEDGVEWLERDLSPQRDWLLAEHRLADGQALLPGTGYIELMAEAAREYGLEGGLQLSDLVFLRPLDVADGAQKTVRLRLEKRRDGWRAEVVAAAPGMAFQRHAEAVLTPMDLPERTIEEAALRARCTQRSIAPRGGTLIASQEAHVRFGPRWRVLRELALGPSEAVARLVMAPEAEGDDMIVHPALLDIATGCGMDLIPSYKADAGLWAPASYGNIRLHAPLGEEIVSHLRLAEDDGLGDGYAAFDVTIANADGTVAMEIERFIVKRLDGAMSFGQADSAAQPARKAPAAASSPALAALAAQVAQGIRPAEGFEALARAMATRETQPIISSMDLNLLIARAARPGDSEARPSQLFERPALERDYVAPRDSVERKLAEFWRELLGVQEIGVEDSFFDLGGHSLIAVRLFRMIRQSYGLDLPISVLFEAPTIASSAALIRERTGVSDDADDARPAAAASDVRRMTHLVAMHPGRDQKATPFFLCAGMFGNILNLRHLALHLGVDRPVYGLQARGLYGMEAPHETFEEAAADIVAEIRSIQPEGPYLLGGFSGGGLVAFEIARQLTEAGETVDRLIMLDTPLPTQPELSQIDRLDMKLQDLKRNKLSFVSQWWRNRQLWEKEQRERESAAAQESGSAQFHNLNIESAFRRALQRYQVRPYAGAVHLFRPVPDVVYRLRDGRRLQEGRTIVLDDNGWTPYVGELIVSIVPGDHDGMVLEPCVRVLAARMRQCLSEAQTPARESQALLMAAE</sequence>
<dbReference type="PANTHER" id="PTHR43775:SF37">
    <property type="entry name" value="SI:DKEY-61P9.11"/>
    <property type="match status" value="1"/>
</dbReference>
<dbReference type="FunFam" id="1.10.1200.10:FF:000016">
    <property type="entry name" value="Non-ribosomal peptide synthase"/>
    <property type="match status" value="1"/>
</dbReference>
<dbReference type="SUPFAM" id="SSF55048">
    <property type="entry name" value="Probable ACP-binding domain of malonyl-CoA ACP transacylase"/>
    <property type="match status" value="1"/>
</dbReference>
<dbReference type="InterPro" id="IPR036291">
    <property type="entry name" value="NAD(P)-bd_dom_sf"/>
</dbReference>
<dbReference type="SUPFAM" id="SSF53901">
    <property type="entry name" value="Thiolase-like"/>
    <property type="match status" value="1"/>
</dbReference>
<dbReference type="Pfam" id="PF00550">
    <property type="entry name" value="PP-binding"/>
    <property type="match status" value="1"/>
</dbReference>
<dbReference type="Gene3D" id="1.10.1200.10">
    <property type="entry name" value="ACP-like"/>
    <property type="match status" value="1"/>
</dbReference>
<dbReference type="SMART" id="SM00827">
    <property type="entry name" value="PKS_AT"/>
    <property type="match status" value="1"/>
</dbReference>
<feature type="domain" description="PKS/mFAS DH" evidence="10">
    <location>
        <begin position="1393"/>
        <end position="1679"/>
    </location>
</feature>
<dbReference type="InterPro" id="IPR029058">
    <property type="entry name" value="AB_hydrolase_fold"/>
</dbReference>
<dbReference type="Gene3D" id="3.30.70.250">
    <property type="entry name" value="Malonyl-CoA ACP transacylase, ACP-binding"/>
    <property type="match status" value="1"/>
</dbReference>
<dbReference type="InterPro" id="IPR057326">
    <property type="entry name" value="KR_dom"/>
</dbReference>
<dbReference type="Pfam" id="PF02801">
    <property type="entry name" value="Ketoacyl-synt_C"/>
    <property type="match status" value="1"/>
</dbReference>
<dbReference type="SMART" id="SM00823">
    <property type="entry name" value="PKS_PP"/>
    <property type="match status" value="1"/>
</dbReference>
<dbReference type="InterPro" id="IPR016036">
    <property type="entry name" value="Malonyl_transacylase_ACP-bd"/>
</dbReference>
<keyword evidence="1" id="KW-0596">Phosphopantetheine</keyword>
<dbReference type="GO" id="GO:0044550">
    <property type="term" value="P:secondary metabolite biosynthetic process"/>
    <property type="evidence" value="ECO:0007669"/>
    <property type="project" value="UniProtKB-ARBA"/>
</dbReference>
<dbReference type="InterPro" id="IPR020802">
    <property type="entry name" value="TesA-like"/>
</dbReference>
<dbReference type="SUPFAM" id="SSF51735">
    <property type="entry name" value="NAD(P)-binding Rossmann-fold domains"/>
    <property type="match status" value="2"/>
</dbReference>
<dbReference type="RefSeq" id="WP_062226280.1">
    <property type="nucleotide sequence ID" value="NZ_BBWR01000002.1"/>
</dbReference>
<dbReference type="Gene3D" id="3.40.50.1820">
    <property type="entry name" value="alpha/beta hydrolase"/>
    <property type="match status" value="1"/>
</dbReference>
<dbReference type="InterPro" id="IPR016039">
    <property type="entry name" value="Thiolase-like"/>
</dbReference>
<dbReference type="Gene3D" id="3.40.366.10">
    <property type="entry name" value="Malonyl-Coenzyme A Acyl Carrier Protein, domain 2"/>
    <property type="match status" value="1"/>
</dbReference>
<dbReference type="PROSITE" id="PS52004">
    <property type="entry name" value="KS3_2"/>
    <property type="match status" value="1"/>
</dbReference>
<protein>
    <submittedName>
        <fullName evidence="11">Polyketide synthase family protein</fullName>
    </submittedName>
</protein>
<dbReference type="SUPFAM" id="SSF47336">
    <property type="entry name" value="ACP-like"/>
    <property type="match status" value="1"/>
</dbReference>
<dbReference type="Pfam" id="PF21394">
    <property type="entry name" value="Beta-ketacyl_N"/>
    <property type="match status" value="1"/>
</dbReference>
<dbReference type="SUPFAM" id="SSF53474">
    <property type="entry name" value="alpha/beta-Hydrolases"/>
    <property type="match status" value="1"/>
</dbReference>
<dbReference type="InterPro" id="IPR020807">
    <property type="entry name" value="PKS_DH"/>
</dbReference>
<dbReference type="PROSITE" id="PS00606">
    <property type="entry name" value="KS3_1"/>
    <property type="match status" value="1"/>
</dbReference>
<evidence type="ECO:0000256" key="5">
    <source>
        <dbReference type="ARBA" id="ARBA00023098"/>
    </source>
</evidence>
<dbReference type="InterPro" id="IPR050091">
    <property type="entry name" value="PKS_NRPS_Biosynth_Enz"/>
</dbReference>
<dbReference type="EMBL" id="LC066377">
    <property type="protein sequence ID" value="BAT28243.1"/>
    <property type="molecule type" value="Genomic_DNA"/>
</dbReference>